<dbReference type="RefSeq" id="WP_124738119.1">
    <property type="nucleotide sequence ID" value="NZ_CP034086.1"/>
</dbReference>
<proteinExistence type="predicted"/>
<organism evidence="1 2">
    <name type="scientific">Methylocystis rosea</name>
    <dbReference type="NCBI Taxonomy" id="173366"/>
    <lineage>
        <taxon>Bacteria</taxon>
        <taxon>Pseudomonadati</taxon>
        <taxon>Pseudomonadota</taxon>
        <taxon>Alphaproteobacteria</taxon>
        <taxon>Hyphomicrobiales</taxon>
        <taxon>Methylocystaceae</taxon>
        <taxon>Methylocystis</taxon>
    </lineage>
</organism>
<dbReference type="KEGG" id="mros:EHO51_05930"/>
<accession>A0A3G8M579</accession>
<evidence type="ECO:0000313" key="2">
    <source>
        <dbReference type="Proteomes" id="UP000273982"/>
    </source>
</evidence>
<evidence type="ECO:0000313" key="1">
    <source>
        <dbReference type="EMBL" id="AZG76302.1"/>
    </source>
</evidence>
<reference evidence="1 2" key="1">
    <citation type="submission" date="2018-11" db="EMBL/GenBank/DDBJ databases">
        <title>Genome squencing of methanotrophic bacteria isolated from alkaline groundwater in Korea.</title>
        <authorList>
            <person name="Nguyen L.N."/>
        </authorList>
    </citation>
    <scope>NUCLEOTIDE SEQUENCE [LARGE SCALE GENOMIC DNA]</scope>
    <source>
        <strain evidence="1 2">GW6</strain>
    </source>
</reference>
<sequence length="87" mass="9939">MAVILDFQTEKRRIELMELDDLGFALAWRDALLSPGYDESASGLFRTVAEVRSRTHHDRHLRAAQGATRNLPSFFVIYERAGGEIYL</sequence>
<name>A0A3G8M579_9HYPH</name>
<gene>
    <name evidence="1" type="ORF">EHO51_05930</name>
</gene>
<dbReference type="EMBL" id="CP034086">
    <property type="protein sequence ID" value="AZG76302.1"/>
    <property type="molecule type" value="Genomic_DNA"/>
</dbReference>
<protein>
    <submittedName>
        <fullName evidence="1">Uncharacterized protein</fullName>
    </submittedName>
</protein>
<dbReference type="AlphaFoldDB" id="A0A3G8M579"/>
<dbReference type="Proteomes" id="UP000273982">
    <property type="component" value="Chromosome"/>
</dbReference>